<proteinExistence type="predicted"/>
<evidence type="ECO:0000313" key="2">
    <source>
        <dbReference type="Proteomes" id="UP000887159"/>
    </source>
</evidence>
<organism evidence="1 2">
    <name type="scientific">Trichonephila clavipes</name>
    <name type="common">Golden silk orbweaver</name>
    <name type="synonym">Nephila clavipes</name>
    <dbReference type="NCBI Taxonomy" id="2585209"/>
    <lineage>
        <taxon>Eukaryota</taxon>
        <taxon>Metazoa</taxon>
        <taxon>Ecdysozoa</taxon>
        <taxon>Arthropoda</taxon>
        <taxon>Chelicerata</taxon>
        <taxon>Arachnida</taxon>
        <taxon>Araneae</taxon>
        <taxon>Araneomorphae</taxon>
        <taxon>Entelegynae</taxon>
        <taxon>Araneoidea</taxon>
        <taxon>Nephilidae</taxon>
        <taxon>Trichonephila</taxon>
    </lineage>
</organism>
<name>A0A8X6SKU3_TRICX</name>
<keyword evidence="2" id="KW-1185">Reference proteome</keyword>
<dbReference type="EMBL" id="BMAU01021284">
    <property type="protein sequence ID" value="GFY08793.1"/>
    <property type="molecule type" value="Genomic_DNA"/>
</dbReference>
<reference evidence="1" key="1">
    <citation type="submission" date="2020-08" db="EMBL/GenBank/DDBJ databases">
        <title>Multicomponent nature underlies the extraordinary mechanical properties of spider dragline silk.</title>
        <authorList>
            <person name="Kono N."/>
            <person name="Nakamura H."/>
            <person name="Mori M."/>
            <person name="Yoshida Y."/>
            <person name="Ohtoshi R."/>
            <person name="Malay A.D."/>
            <person name="Moran D.A.P."/>
            <person name="Tomita M."/>
            <person name="Numata K."/>
            <person name="Arakawa K."/>
        </authorList>
    </citation>
    <scope>NUCLEOTIDE SEQUENCE</scope>
</reference>
<protein>
    <submittedName>
        <fullName evidence="1">Uncharacterized protein</fullName>
    </submittedName>
</protein>
<gene>
    <name evidence="1" type="ORF">TNCV_4659861</name>
</gene>
<dbReference type="Proteomes" id="UP000887159">
    <property type="component" value="Unassembled WGS sequence"/>
</dbReference>
<evidence type="ECO:0000313" key="1">
    <source>
        <dbReference type="EMBL" id="GFY08793.1"/>
    </source>
</evidence>
<sequence length="82" mass="9120">MPAMIQHLDQWATAVLPEINEILWFDGTRNLEPWSGDEDDTCASIPSLLPHNTSRRTFELSTDLTCIAPLHGGYLVLLGLNS</sequence>
<comment type="caution">
    <text evidence="1">The sequence shown here is derived from an EMBL/GenBank/DDBJ whole genome shotgun (WGS) entry which is preliminary data.</text>
</comment>
<dbReference type="AlphaFoldDB" id="A0A8X6SKU3"/>
<accession>A0A8X6SKU3</accession>